<name>A0ABT4VKJ1_9HYPH</name>
<gene>
    <name evidence="2" type="ORF">OOZ53_07755</name>
</gene>
<comment type="caution">
    <text evidence="2">The sequence shown here is derived from an EMBL/GenBank/DDBJ whole genome shotgun (WGS) entry which is preliminary data.</text>
</comment>
<reference evidence="2" key="1">
    <citation type="submission" date="2022-11" db="EMBL/GenBank/DDBJ databases">
        <title>Hoeflea poritis sp. nov., isolated from scleractinian coral Porites lutea.</title>
        <authorList>
            <person name="Zhang G."/>
            <person name="Wei Q."/>
            <person name="Cai L."/>
        </authorList>
    </citation>
    <scope>NUCLEOTIDE SEQUENCE</scope>
    <source>
        <strain evidence="2">E7-10</strain>
    </source>
</reference>
<dbReference type="EMBL" id="JAPJZH010000004">
    <property type="protein sequence ID" value="MDA4845239.1"/>
    <property type="molecule type" value="Genomic_DNA"/>
</dbReference>
<proteinExistence type="predicted"/>
<keyword evidence="1" id="KW-0175">Coiled coil</keyword>
<protein>
    <recommendedName>
        <fullName evidence="4">Transposase</fullName>
    </recommendedName>
</protein>
<evidence type="ECO:0000256" key="1">
    <source>
        <dbReference type="SAM" id="Coils"/>
    </source>
</evidence>
<dbReference type="Proteomes" id="UP001148313">
    <property type="component" value="Unassembled WGS sequence"/>
</dbReference>
<sequence length="49" mass="5408">MKEKTLSAKEMEALEEAIREVKEAQGAVQLALLDEKLARISKLLGVVQV</sequence>
<evidence type="ECO:0000313" key="3">
    <source>
        <dbReference type="Proteomes" id="UP001148313"/>
    </source>
</evidence>
<dbReference type="RefSeq" id="WP_271088847.1">
    <property type="nucleotide sequence ID" value="NZ_JAPJZH010000004.1"/>
</dbReference>
<accession>A0ABT4VKJ1</accession>
<evidence type="ECO:0008006" key="4">
    <source>
        <dbReference type="Google" id="ProtNLM"/>
    </source>
</evidence>
<organism evidence="2 3">
    <name type="scientific">Hoeflea poritis</name>
    <dbReference type="NCBI Taxonomy" id="2993659"/>
    <lineage>
        <taxon>Bacteria</taxon>
        <taxon>Pseudomonadati</taxon>
        <taxon>Pseudomonadota</taxon>
        <taxon>Alphaproteobacteria</taxon>
        <taxon>Hyphomicrobiales</taxon>
        <taxon>Rhizobiaceae</taxon>
        <taxon>Hoeflea</taxon>
    </lineage>
</organism>
<keyword evidence="3" id="KW-1185">Reference proteome</keyword>
<evidence type="ECO:0000313" key="2">
    <source>
        <dbReference type="EMBL" id="MDA4845239.1"/>
    </source>
</evidence>
<feature type="coiled-coil region" evidence="1">
    <location>
        <begin position="4"/>
        <end position="34"/>
    </location>
</feature>